<accession>A0ABU9VJW7</accession>
<evidence type="ECO:0000313" key="5">
    <source>
        <dbReference type="Proteomes" id="UP001418796"/>
    </source>
</evidence>
<dbReference type="PANTHER" id="PTHR42852">
    <property type="entry name" value="THIOL:DISULFIDE INTERCHANGE PROTEIN DSBE"/>
    <property type="match status" value="1"/>
</dbReference>
<dbReference type="InterPro" id="IPR050553">
    <property type="entry name" value="Thioredoxin_ResA/DsbE_sf"/>
</dbReference>
<dbReference type="RefSeq" id="WP_343130939.1">
    <property type="nucleotide sequence ID" value="NZ_JBCITK010000001.1"/>
</dbReference>
<comment type="caution">
    <text evidence="4">The sequence shown here is derived from an EMBL/GenBank/DDBJ whole genome shotgun (WGS) entry which is preliminary data.</text>
</comment>
<evidence type="ECO:0000259" key="3">
    <source>
        <dbReference type="PROSITE" id="PS51352"/>
    </source>
</evidence>
<dbReference type="EMBL" id="JBCITK010000001">
    <property type="protein sequence ID" value="MEN0644180.1"/>
    <property type="molecule type" value="Genomic_DNA"/>
</dbReference>
<dbReference type="PROSITE" id="PS51352">
    <property type="entry name" value="THIOREDOXIN_2"/>
    <property type="match status" value="1"/>
</dbReference>
<dbReference type="InterPro" id="IPR013766">
    <property type="entry name" value="Thioredoxin_domain"/>
</dbReference>
<dbReference type="InterPro" id="IPR000866">
    <property type="entry name" value="AhpC/TSA"/>
</dbReference>
<evidence type="ECO:0000313" key="4">
    <source>
        <dbReference type="EMBL" id="MEN0644180.1"/>
    </source>
</evidence>
<dbReference type="Pfam" id="PF00578">
    <property type="entry name" value="AhpC-TSA"/>
    <property type="match status" value="1"/>
</dbReference>
<dbReference type="InterPro" id="IPR036249">
    <property type="entry name" value="Thioredoxin-like_sf"/>
</dbReference>
<evidence type="ECO:0000256" key="1">
    <source>
        <dbReference type="ARBA" id="ARBA00023157"/>
    </source>
</evidence>
<dbReference type="PANTHER" id="PTHR42852:SF1">
    <property type="entry name" value="THIOREDOXIN-LIKE PROTEIN YNEN"/>
    <property type="match status" value="1"/>
</dbReference>
<keyword evidence="1" id="KW-1015">Disulfide bond</keyword>
<feature type="chain" id="PRO_5046867772" evidence="2">
    <location>
        <begin position="29"/>
        <end position="170"/>
    </location>
</feature>
<sequence>MIRRTLLYFLTALLLTTVYLFSPQQTEAAGKQTNQIETKSLSGQAKTLEDVKGQKAVVHFFATWCQPCQEEMPDIVAFSKKLEKEGIGFVPIHLTKVDPDLEQLLAFLNHYQAPFDPWLDQNGEWMNEYGIVGIPTTVFLDEQGNEVQRINGMLPPEIASRYIETNKKGD</sequence>
<keyword evidence="2" id="KW-0732">Signal</keyword>
<dbReference type="Proteomes" id="UP001418796">
    <property type="component" value="Unassembled WGS sequence"/>
</dbReference>
<gene>
    <name evidence="4" type="ORF">MKY91_13595</name>
</gene>
<name>A0ABU9VJW7_9BACI</name>
<protein>
    <submittedName>
        <fullName evidence="4">TlpA disulfide reductase family protein</fullName>
    </submittedName>
</protein>
<reference evidence="4 5" key="1">
    <citation type="submission" date="2024-03" db="EMBL/GenBank/DDBJ databases">
        <title>Bacilli Hybrid Assemblies.</title>
        <authorList>
            <person name="Kovac J."/>
        </authorList>
    </citation>
    <scope>NUCLEOTIDE SEQUENCE [LARGE SCALE GENOMIC DNA]</scope>
    <source>
        <strain evidence="4 5">FSL R7-0666</strain>
    </source>
</reference>
<keyword evidence="5" id="KW-1185">Reference proteome</keyword>
<evidence type="ECO:0000256" key="2">
    <source>
        <dbReference type="SAM" id="SignalP"/>
    </source>
</evidence>
<feature type="domain" description="Thioredoxin" evidence="3">
    <location>
        <begin position="27"/>
        <end position="168"/>
    </location>
</feature>
<dbReference type="Gene3D" id="3.40.30.10">
    <property type="entry name" value="Glutaredoxin"/>
    <property type="match status" value="1"/>
</dbReference>
<dbReference type="CDD" id="cd02966">
    <property type="entry name" value="TlpA_like_family"/>
    <property type="match status" value="1"/>
</dbReference>
<dbReference type="SUPFAM" id="SSF52833">
    <property type="entry name" value="Thioredoxin-like"/>
    <property type="match status" value="1"/>
</dbReference>
<proteinExistence type="predicted"/>
<organism evidence="4 5">
    <name type="scientific">Alkalicoccobacillus gibsonii</name>
    <dbReference type="NCBI Taxonomy" id="79881"/>
    <lineage>
        <taxon>Bacteria</taxon>
        <taxon>Bacillati</taxon>
        <taxon>Bacillota</taxon>
        <taxon>Bacilli</taxon>
        <taxon>Bacillales</taxon>
        <taxon>Bacillaceae</taxon>
        <taxon>Alkalicoccobacillus</taxon>
    </lineage>
</organism>
<feature type="signal peptide" evidence="2">
    <location>
        <begin position="1"/>
        <end position="28"/>
    </location>
</feature>